<comment type="caution">
    <text evidence="2">The sequence shown here is derived from an EMBL/GenBank/DDBJ whole genome shotgun (WGS) entry which is preliminary data.</text>
</comment>
<proteinExistence type="predicted"/>
<organism evidence="2 3">
    <name type="scientific">Cryptosporangium minutisporangium</name>
    <dbReference type="NCBI Taxonomy" id="113569"/>
    <lineage>
        <taxon>Bacteria</taxon>
        <taxon>Bacillati</taxon>
        <taxon>Actinomycetota</taxon>
        <taxon>Actinomycetes</taxon>
        <taxon>Cryptosporangiales</taxon>
        <taxon>Cryptosporangiaceae</taxon>
        <taxon>Cryptosporangium</taxon>
    </lineage>
</organism>
<dbReference type="Pfam" id="PF19266">
    <property type="entry name" value="CIS_tube"/>
    <property type="match status" value="1"/>
</dbReference>
<gene>
    <name evidence="2" type="ORF">GCM10020369_39420</name>
</gene>
<evidence type="ECO:0000259" key="1">
    <source>
        <dbReference type="Pfam" id="PF19266"/>
    </source>
</evidence>
<dbReference type="EMBL" id="BAAAYN010000024">
    <property type="protein sequence ID" value="GAA3389413.1"/>
    <property type="molecule type" value="Genomic_DNA"/>
</dbReference>
<sequence length="261" mass="27542">MVNLDPRLIAFGAQLERGALMRIGAPAASGSPAAGATAAPGDELTGDVLYFQYNPETISRTRTGKWEPRKKRKSGTVAAPADVRQRGGQGSSALLAEAETVALKVLFDATEAVLAGRTDAAEYGVLPQLAFLEVLSTGKEGQKGDARREAVQPVRPDELLLILGQRRLFPVVLTNLTITEQKFLPTLVPLRAEADLKFTVLEPDEAAYRAWISTAYDRLLAGRVSAAAKAAAQGDVAAAIARELAGDPFAPRPSAAEGVAI</sequence>
<dbReference type="Proteomes" id="UP001501676">
    <property type="component" value="Unassembled WGS sequence"/>
</dbReference>
<dbReference type="RefSeq" id="WP_345729622.1">
    <property type="nucleotide sequence ID" value="NZ_BAAAYN010000024.1"/>
</dbReference>
<evidence type="ECO:0000313" key="3">
    <source>
        <dbReference type="Proteomes" id="UP001501676"/>
    </source>
</evidence>
<keyword evidence="3" id="KW-1185">Reference proteome</keyword>
<name>A0ABP6SZM5_9ACTN</name>
<accession>A0ABP6SZM5</accession>
<reference evidence="3" key="1">
    <citation type="journal article" date="2019" name="Int. J. Syst. Evol. Microbiol.">
        <title>The Global Catalogue of Microorganisms (GCM) 10K type strain sequencing project: providing services to taxonomists for standard genome sequencing and annotation.</title>
        <authorList>
            <consortium name="The Broad Institute Genomics Platform"/>
            <consortium name="The Broad Institute Genome Sequencing Center for Infectious Disease"/>
            <person name="Wu L."/>
            <person name="Ma J."/>
        </authorList>
    </citation>
    <scope>NUCLEOTIDE SEQUENCE [LARGE SCALE GENOMIC DNA]</scope>
    <source>
        <strain evidence="3">JCM 9458</strain>
    </source>
</reference>
<evidence type="ECO:0000313" key="2">
    <source>
        <dbReference type="EMBL" id="GAA3389413.1"/>
    </source>
</evidence>
<protein>
    <recommendedName>
        <fullName evidence="1">Contractile injection system tube protein N-terminal domain-containing protein</fullName>
    </recommendedName>
</protein>
<dbReference type="InterPro" id="IPR045361">
    <property type="entry name" value="CIS_tube_prot_N"/>
</dbReference>
<feature type="domain" description="Contractile injection system tube protein N-terminal" evidence="1">
    <location>
        <begin position="48"/>
        <end position="204"/>
    </location>
</feature>